<evidence type="ECO:0000313" key="3">
    <source>
        <dbReference type="Proteomes" id="UP001159363"/>
    </source>
</evidence>
<accession>A0ABQ9IGY7</accession>
<reference evidence="2 3" key="1">
    <citation type="submission" date="2023-02" db="EMBL/GenBank/DDBJ databases">
        <title>LHISI_Scaffold_Assembly.</title>
        <authorList>
            <person name="Stuart O.P."/>
            <person name="Cleave R."/>
            <person name="Magrath M.J.L."/>
            <person name="Mikheyev A.S."/>
        </authorList>
    </citation>
    <scope>NUCLEOTIDE SEQUENCE [LARGE SCALE GENOMIC DNA]</scope>
    <source>
        <strain evidence="2">Daus_M_001</strain>
        <tissue evidence="2">Leg muscle</tissue>
    </source>
</reference>
<keyword evidence="3" id="KW-1185">Reference proteome</keyword>
<evidence type="ECO:0000313" key="2">
    <source>
        <dbReference type="EMBL" id="KAJ8895950.1"/>
    </source>
</evidence>
<sequence>MNNNDVSRGRTLVRSEYTPASLLPRQSELGTFVQYVNNRARERLDEVRIEQPRNAKAGRTGRPPRKPDDQWHRPARFQLTRIRGWPGRELNAGNEGRKQEVSRVGHGGRHLAELRWCDGAGVAVLLRAVHDKGLARKGVGGGRKGAARPRQQVASPLMNVSGAPFRLIIPVVMRKPKRGAGHKAPARVSCVEGGGAVCWIIRGEGGGRLFGRGVSSPSARAVSMATRRTPRRAAPPARSPRPPAARGGYKGDAGTRLPVPQHLYRLFTCDKRTEKIVGGTGGPRPSDYKSATLLLSYESMRTFLDRAVSLLVSHQGDPGSIPGRVTPDFRKWESSWTMPLVGGSSWGSPVSPFPSLRRCSILTSMTLIGSQDFDKKINGLALMPQRIDTHPQIVWSGNSLSSCLVSECSLSYSCQSTEIEIPMSAVAEPVPPSSSPSESSRKAIFERTPPSSLALCLMRLSRRITLARHADDLPHLHFWVELT</sequence>
<name>A0ABQ9IGY7_9NEOP</name>
<proteinExistence type="predicted"/>
<feature type="region of interest" description="Disordered" evidence="1">
    <location>
        <begin position="218"/>
        <end position="256"/>
    </location>
</feature>
<dbReference type="EMBL" id="JARBHB010000001">
    <property type="protein sequence ID" value="KAJ8895950.1"/>
    <property type="molecule type" value="Genomic_DNA"/>
</dbReference>
<evidence type="ECO:0000256" key="1">
    <source>
        <dbReference type="SAM" id="MobiDB-lite"/>
    </source>
</evidence>
<comment type="caution">
    <text evidence="2">The sequence shown here is derived from an EMBL/GenBank/DDBJ whole genome shotgun (WGS) entry which is preliminary data.</text>
</comment>
<protein>
    <submittedName>
        <fullName evidence="2">Uncharacterized protein</fullName>
    </submittedName>
</protein>
<gene>
    <name evidence="2" type="ORF">PR048_001291</name>
</gene>
<feature type="region of interest" description="Disordered" evidence="1">
    <location>
        <begin position="47"/>
        <end position="73"/>
    </location>
</feature>
<dbReference type="Proteomes" id="UP001159363">
    <property type="component" value="Chromosome 1"/>
</dbReference>
<organism evidence="2 3">
    <name type="scientific">Dryococelus australis</name>
    <dbReference type="NCBI Taxonomy" id="614101"/>
    <lineage>
        <taxon>Eukaryota</taxon>
        <taxon>Metazoa</taxon>
        <taxon>Ecdysozoa</taxon>
        <taxon>Arthropoda</taxon>
        <taxon>Hexapoda</taxon>
        <taxon>Insecta</taxon>
        <taxon>Pterygota</taxon>
        <taxon>Neoptera</taxon>
        <taxon>Polyneoptera</taxon>
        <taxon>Phasmatodea</taxon>
        <taxon>Verophasmatodea</taxon>
        <taxon>Anareolatae</taxon>
        <taxon>Phasmatidae</taxon>
        <taxon>Eurycanthinae</taxon>
        <taxon>Dryococelus</taxon>
    </lineage>
</organism>